<accession>A0A7G2C2V4</accession>
<evidence type="ECO:0000313" key="2">
    <source>
        <dbReference type="EMBL" id="CAD2213574.1"/>
    </source>
</evidence>
<reference evidence="2 3" key="1">
    <citation type="submission" date="2020-08" db="EMBL/GenBank/DDBJ databases">
        <authorList>
            <person name="Newling K."/>
            <person name="Davey J."/>
            <person name="Forrester S."/>
        </authorList>
    </citation>
    <scope>NUCLEOTIDE SEQUENCE [LARGE SCALE GENOMIC DNA]</scope>
    <source>
        <strain evidence="3">Crithidia deanei Carvalho (ATCC PRA-265)</strain>
    </source>
</reference>
<evidence type="ECO:0000313" key="3">
    <source>
        <dbReference type="Proteomes" id="UP000515908"/>
    </source>
</evidence>
<dbReference type="Proteomes" id="UP000515908">
    <property type="component" value="Chromosome 02"/>
</dbReference>
<proteinExistence type="predicted"/>
<dbReference type="AlphaFoldDB" id="A0A7G2C2V4"/>
<keyword evidence="3" id="KW-1185">Reference proteome</keyword>
<organism evidence="2 3">
    <name type="scientific">Angomonas deanei</name>
    <dbReference type="NCBI Taxonomy" id="59799"/>
    <lineage>
        <taxon>Eukaryota</taxon>
        <taxon>Discoba</taxon>
        <taxon>Euglenozoa</taxon>
        <taxon>Kinetoplastea</taxon>
        <taxon>Metakinetoplastina</taxon>
        <taxon>Trypanosomatida</taxon>
        <taxon>Trypanosomatidae</taxon>
        <taxon>Strigomonadinae</taxon>
        <taxon>Angomonas</taxon>
    </lineage>
</organism>
<dbReference type="VEuPathDB" id="TriTrypDB:ADEAN_000101700"/>
<feature type="region of interest" description="Disordered" evidence="1">
    <location>
        <begin position="49"/>
        <end position="117"/>
    </location>
</feature>
<evidence type="ECO:0000256" key="1">
    <source>
        <dbReference type="SAM" id="MobiDB-lite"/>
    </source>
</evidence>
<protein>
    <submittedName>
        <fullName evidence="2">Uncharacterized protein</fullName>
    </submittedName>
</protein>
<dbReference type="EMBL" id="LR877146">
    <property type="protein sequence ID" value="CAD2213574.1"/>
    <property type="molecule type" value="Genomic_DNA"/>
</dbReference>
<feature type="compositionally biased region" description="Polar residues" evidence="1">
    <location>
        <begin position="86"/>
        <end position="99"/>
    </location>
</feature>
<sequence length="117" mass="12359">MRAAYGLVAVARTSLNLWLGGDFIPCASGIWTSSSGRQIAVSFYDKVESDARENTPAASPSGNESSISTRSPNGGYARSPKDDFSPLTNATSLNVVTQQSRRDSAPGEVLCRCGRKG</sequence>
<gene>
    <name evidence="2" type="ORF">ADEAN_000101700</name>
</gene>
<feature type="compositionally biased region" description="Polar residues" evidence="1">
    <location>
        <begin position="56"/>
        <end position="72"/>
    </location>
</feature>
<name>A0A7G2C2V4_9TRYP</name>